<name>A0A134B5D7_9BACT</name>
<dbReference type="GO" id="GO:0004518">
    <property type="term" value="F:nuclease activity"/>
    <property type="evidence" value="ECO:0007669"/>
    <property type="project" value="UniProtKB-KW"/>
</dbReference>
<keyword evidence="2" id="KW-0540">Nuclease</keyword>
<gene>
    <name evidence="5" type="ORF">HMPREF1860_01887</name>
</gene>
<dbReference type="Gene3D" id="3.40.1350.10">
    <property type="match status" value="1"/>
</dbReference>
<organism evidence="5">
    <name type="scientific">Prevotella amnii</name>
    <dbReference type="NCBI Taxonomy" id="419005"/>
    <lineage>
        <taxon>Bacteria</taxon>
        <taxon>Pseudomonadati</taxon>
        <taxon>Bacteroidota</taxon>
        <taxon>Bacteroidia</taxon>
        <taxon>Bacteroidales</taxon>
        <taxon>Prevotellaceae</taxon>
        <taxon>Prevotella</taxon>
    </lineage>
</organism>
<protein>
    <submittedName>
        <fullName evidence="5">VRR-NUC domain protein</fullName>
    </submittedName>
</protein>
<feature type="domain" description="VRR-NUC" evidence="4">
    <location>
        <begin position="4"/>
        <end position="105"/>
    </location>
</feature>
<dbReference type="AlphaFoldDB" id="A0A134B5D7"/>
<dbReference type="STRING" id="419005.HMPREF1860_01887"/>
<evidence type="ECO:0000256" key="2">
    <source>
        <dbReference type="ARBA" id="ARBA00022722"/>
    </source>
</evidence>
<dbReference type="PATRIC" id="fig|419005.5.peg.1885"/>
<dbReference type="InterPro" id="IPR014883">
    <property type="entry name" value="VRR_NUC"/>
</dbReference>
<evidence type="ECO:0000256" key="3">
    <source>
        <dbReference type="ARBA" id="ARBA00022801"/>
    </source>
</evidence>
<dbReference type="EMBL" id="LSDL01000125">
    <property type="protein sequence ID" value="KXB75144.1"/>
    <property type="molecule type" value="Genomic_DNA"/>
</dbReference>
<accession>A0A134B5D7</accession>
<dbReference type="SMART" id="SM00990">
    <property type="entry name" value="VRR_NUC"/>
    <property type="match status" value="1"/>
</dbReference>
<sequence length="117" mass="13417">MKPLTESQIQKQCVEWFRRTYPSVEPLFFAVPNGGARNAWTAKIMRDEGVRAGVADLILQVPIGGYASLCIEMKTPAGRQSQSQKEYERLAKKMKNKYVVCRSLEEFKKAVRDYINK</sequence>
<evidence type="ECO:0000313" key="6">
    <source>
        <dbReference type="Proteomes" id="UP000070531"/>
    </source>
</evidence>
<proteinExistence type="predicted"/>
<comment type="cofactor">
    <cofactor evidence="1">
        <name>Mg(2+)</name>
        <dbReference type="ChEBI" id="CHEBI:18420"/>
    </cofactor>
</comment>
<dbReference type="Proteomes" id="UP000070531">
    <property type="component" value="Unassembled WGS sequence"/>
</dbReference>
<dbReference type="GO" id="GO:0003676">
    <property type="term" value="F:nucleic acid binding"/>
    <property type="evidence" value="ECO:0007669"/>
    <property type="project" value="InterPro"/>
</dbReference>
<evidence type="ECO:0000313" key="5">
    <source>
        <dbReference type="EMBL" id="KXB75144.1"/>
    </source>
</evidence>
<reference evidence="5 6" key="1">
    <citation type="submission" date="2016-01" db="EMBL/GenBank/DDBJ databases">
        <authorList>
            <person name="Oliw E.H."/>
        </authorList>
    </citation>
    <scope>NUCLEOTIDE SEQUENCE [LARGE SCALE GENOMIC DNA]</scope>
    <source>
        <strain evidence="5 6">DNF00307</strain>
    </source>
</reference>
<dbReference type="RefSeq" id="WP_060933289.1">
    <property type="nucleotide sequence ID" value="NZ_KQ960560.1"/>
</dbReference>
<comment type="caution">
    <text evidence="5">The sequence shown here is derived from an EMBL/GenBank/DDBJ whole genome shotgun (WGS) entry which is preliminary data.</text>
</comment>
<evidence type="ECO:0000259" key="4">
    <source>
        <dbReference type="SMART" id="SM00990"/>
    </source>
</evidence>
<dbReference type="InterPro" id="IPR011856">
    <property type="entry name" value="tRNA_endonuc-like_dom_sf"/>
</dbReference>
<dbReference type="Pfam" id="PF08774">
    <property type="entry name" value="VRR_NUC"/>
    <property type="match status" value="1"/>
</dbReference>
<keyword evidence="3" id="KW-0378">Hydrolase</keyword>
<evidence type="ECO:0000256" key="1">
    <source>
        <dbReference type="ARBA" id="ARBA00001946"/>
    </source>
</evidence>
<dbReference type="GO" id="GO:0016788">
    <property type="term" value="F:hydrolase activity, acting on ester bonds"/>
    <property type="evidence" value="ECO:0007669"/>
    <property type="project" value="InterPro"/>
</dbReference>